<dbReference type="InterPro" id="IPR029010">
    <property type="entry name" value="ThuA-like"/>
</dbReference>
<feature type="domain" description="ThuA-like" evidence="2">
    <location>
        <begin position="85"/>
        <end position="247"/>
    </location>
</feature>
<feature type="chain" id="PRO_5012817569" evidence="1">
    <location>
        <begin position="23"/>
        <end position="290"/>
    </location>
</feature>
<dbReference type="EMBL" id="CP017641">
    <property type="protein sequence ID" value="APZ91449.1"/>
    <property type="molecule type" value="Genomic_DNA"/>
</dbReference>
<dbReference type="AlphaFoldDB" id="A0A1P8WBL0"/>
<evidence type="ECO:0000256" key="1">
    <source>
        <dbReference type="SAM" id="SignalP"/>
    </source>
</evidence>
<dbReference type="PANTHER" id="PTHR40469:SF2">
    <property type="entry name" value="GALACTOSE-BINDING DOMAIN-LIKE SUPERFAMILY PROTEIN"/>
    <property type="match status" value="1"/>
</dbReference>
<protein>
    <submittedName>
        <fullName evidence="3">Trehalose utilization</fullName>
    </submittedName>
</protein>
<keyword evidence="4" id="KW-1185">Reference proteome</keyword>
<dbReference type="Pfam" id="PF06283">
    <property type="entry name" value="ThuA"/>
    <property type="match status" value="1"/>
</dbReference>
<evidence type="ECO:0000313" key="3">
    <source>
        <dbReference type="EMBL" id="APZ91449.1"/>
    </source>
</evidence>
<proteinExistence type="predicted"/>
<dbReference type="Gene3D" id="3.40.50.880">
    <property type="match status" value="1"/>
</dbReference>
<keyword evidence="1" id="KW-0732">Signal</keyword>
<evidence type="ECO:0000259" key="2">
    <source>
        <dbReference type="Pfam" id="PF06283"/>
    </source>
</evidence>
<dbReference type="KEGG" id="fmr:Fuma_01037"/>
<dbReference type="SUPFAM" id="SSF52317">
    <property type="entry name" value="Class I glutamine amidotransferase-like"/>
    <property type="match status" value="1"/>
</dbReference>
<dbReference type="InterPro" id="IPR029062">
    <property type="entry name" value="Class_I_gatase-like"/>
</dbReference>
<dbReference type="OrthoDB" id="7171409at2"/>
<accession>A0A1P8WBL0</accession>
<dbReference type="RefSeq" id="WP_077023210.1">
    <property type="nucleotide sequence ID" value="NZ_CP017641.1"/>
</dbReference>
<feature type="signal peptide" evidence="1">
    <location>
        <begin position="1"/>
        <end position="22"/>
    </location>
</feature>
<gene>
    <name evidence="3" type="ORF">Fuma_01037</name>
</gene>
<name>A0A1P8WBL0_9PLAN</name>
<organism evidence="3 4">
    <name type="scientific">Fuerstiella marisgermanici</name>
    <dbReference type="NCBI Taxonomy" id="1891926"/>
    <lineage>
        <taxon>Bacteria</taxon>
        <taxon>Pseudomonadati</taxon>
        <taxon>Planctomycetota</taxon>
        <taxon>Planctomycetia</taxon>
        <taxon>Planctomycetales</taxon>
        <taxon>Planctomycetaceae</taxon>
        <taxon>Fuerstiella</taxon>
    </lineage>
</organism>
<reference evidence="3 4" key="1">
    <citation type="journal article" date="2016" name="Front. Microbiol.">
        <title>Fuerstia marisgermanicae gen. nov., sp. nov., an Unusual Member of the Phylum Planctomycetes from the German Wadden Sea.</title>
        <authorList>
            <person name="Kohn T."/>
            <person name="Heuer A."/>
            <person name="Jogler M."/>
            <person name="Vollmers J."/>
            <person name="Boedeker C."/>
            <person name="Bunk B."/>
            <person name="Rast P."/>
            <person name="Borchert D."/>
            <person name="Glockner I."/>
            <person name="Freese H.M."/>
            <person name="Klenk H.P."/>
            <person name="Overmann J."/>
            <person name="Kaster A.K."/>
            <person name="Rohde M."/>
            <person name="Wiegand S."/>
            <person name="Jogler C."/>
        </authorList>
    </citation>
    <scope>NUCLEOTIDE SEQUENCE [LARGE SCALE GENOMIC DNA]</scope>
    <source>
        <strain evidence="3 4">NH11</strain>
    </source>
</reference>
<dbReference type="STRING" id="1891926.Fuma_01037"/>
<dbReference type="Proteomes" id="UP000187735">
    <property type="component" value="Chromosome"/>
</dbReference>
<sequence length="290" mass="32241" precursor="true">MFRTRSLWSVLFLALLCSTADAQPKAAPLKGLLITGGCCHDYENQKRIITEGLSQRVNIVWDIVHEGGTGREHKVSVYEEPGWAKKYDVIFHNECFGGVVDDKFVQAIAAAHHEGVPAIFVHCSLHSYRDAPVAADAWRELIGVTSRRHEGKRPLSVKTVNDDHPVMKGFPAEWPTPNGELYKIEKVWPNCIPLAQAFGEDTKQDHTVIWLNTFGRARVFGTSLGHHNETMNNNVWLDVVARGLLWTVDRLQPNGKPMKGYEGSGVKPIVLAEKRAAPVPDPVSTKPAAR</sequence>
<dbReference type="PANTHER" id="PTHR40469">
    <property type="entry name" value="SECRETED GLYCOSYL HYDROLASE"/>
    <property type="match status" value="1"/>
</dbReference>
<evidence type="ECO:0000313" key="4">
    <source>
        <dbReference type="Proteomes" id="UP000187735"/>
    </source>
</evidence>